<protein>
    <submittedName>
        <fullName evidence="2">Uncharacterized protein</fullName>
    </submittedName>
</protein>
<evidence type="ECO:0000313" key="2">
    <source>
        <dbReference type="EMBL" id="CDX12975.1"/>
    </source>
</evidence>
<reference evidence="2 3" key="1">
    <citation type="submission" date="2014-08" db="EMBL/GenBank/DDBJ databases">
        <authorList>
            <person name="Moulin Lionel"/>
        </authorList>
    </citation>
    <scope>NUCLEOTIDE SEQUENCE [LARGE SCALE GENOMIC DNA]</scope>
</reference>
<feature type="compositionally biased region" description="Basic and acidic residues" evidence="1">
    <location>
        <begin position="40"/>
        <end position="57"/>
    </location>
</feature>
<gene>
    <name evidence="2" type="ORF">MPLDJ20_10070</name>
</gene>
<feature type="region of interest" description="Disordered" evidence="1">
    <location>
        <begin position="1"/>
        <end position="57"/>
    </location>
</feature>
<evidence type="ECO:0000313" key="3">
    <source>
        <dbReference type="Proteomes" id="UP000046373"/>
    </source>
</evidence>
<accession>A0A090F0W6</accession>
<sequence>MQDGETVSVRQTRVEMGQGRNGPRKNQATEDSGGVAAFTDDARAHAPGQRRFEPRGDRAIPFIRLAGAVFRMRQRHQPIDDRTSLAGREQGVDFAFVLHTFRLLLSFPPQEPRLYEFRDGCLKARTGRLRGSTGQSFVA</sequence>
<dbReference type="Proteomes" id="UP000046373">
    <property type="component" value="Unassembled WGS sequence"/>
</dbReference>
<dbReference type="EMBL" id="CCNB01000001">
    <property type="protein sequence ID" value="CDX12975.1"/>
    <property type="molecule type" value="Genomic_DNA"/>
</dbReference>
<organism evidence="2 3">
    <name type="scientific">Mesorhizobium plurifarium</name>
    <dbReference type="NCBI Taxonomy" id="69974"/>
    <lineage>
        <taxon>Bacteria</taxon>
        <taxon>Pseudomonadati</taxon>
        <taxon>Pseudomonadota</taxon>
        <taxon>Alphaproteobacteria</taxon>
        <taxon>Hyphomicrobiales</taxon>
        <taxon>Phyllobacteriaceae</taxon>
        <taxon>Mesorhizobium</taxon>
    </lineage>
</organism>
<evidence type="ECO:0000256" key="1">
    <source>
        <dbReference type="SAM" id="MobiDB-lite"/>
    </source>
</evidence>
<name>A0A090F0W6_MESPL</name>
<dbReference type="AlphaFoldDB" id="A0A090F0W6"/>
<proteinExistence type="predicted"/>